<protein>
    <submittedName>
        <fullName evidence="1">Uncharacterized protein</fullName>
    </submittedName>
</protein>
<dbReference type="AlphaFoldDB" id="A0A8T2XDW2"/>
<evidence type="ECO:0000313" key="2">
    <source>
        <dbReference type="Proteomes" id="UP000807159"/>
    </source>
</evidence>
<comment type="caution">
    <text evidence="1">The sequence shown here is derived from an EMBL/GenBank/DDBJ whole genome shotgun (WGS) entry which is preliminary data.</text>
</comment>
<name>A0A8T2XDW2_POPDE</name>
<sequence>MSTLRFGTRAKHIKASSKVGCREDKHAEKHGEITPTKDESCDRILNKRLDDEDVKLLEEVFILEGLIFDLTSVEELESGYQDVTLQTISSLQQAVEDNDWSALFPLLSGCLNNIFEIKEFGSSPGSHHTPSKCSNITLQLKSENQALKARLADAERFDAMHKETGDNAGVLLKISGMIRLLFSWVGSFYPFKMVS</sequence>
<keyword evidence="2" id="KW-1185">Reference proteome</keyword>
<dbReference type="EMBL" id="JACEGQ020000013">
    <property type="protein sequence ID" value="KAH8490972.1"/>
    <property type="molecule type" value="Genomic_DNA"/>
</dbReference>
<proteinExistence type="predicted"/>
<organism evidence="1 2">
    <name type="scientific">Populus deltoides</name>
    <name type="common">Eastern poplar</name>
    <name type="synonym">Eastern cottonwood</name>
    <dbReference type="NCBI Taxonomy" id="3696"/>
    <lineage>
        <taxon>Eukaryota</taxon>
        <taxon>Viridiplantae</taxon>
        <taxon>Streptophyta</taxon>
        <taxon>Embryophyta</taxon>
        <taxon>Tracheophyta</taxon>
        <taxon>Spermatophyta</taxon>
        <taxon>Magnoliopsida</taxon>
        <taxon>eudicotyledons</taxon>
        <taxon>Gunneridae</taxon>
        <taxon>Pentapetalae</taxon>
        <taxon>rosids</taxon>
        <taxon>fabids</taxon>
        <taxon>Malpighiales</taxon>
        <taxon>Salicaceae</taxon>
        <taxon>Saliceae</taxon>
        <taxon>Populus</taxon>
    </lineage>
</organism>
<dbReference type="Proteomes" id="UP000807159">
    <property type="component" value="Chromosome 13"/>
</dbReference>
<evidence type="ECO:0000313" key="1">
    <source>
        <dbReference type="EMBL" id="KAH8490972.1"/>
    </source>
</evidence>
<gene>
    <name evidence="1" type="ORF">H0E87_023198</name>
</gene>
<accession>A0A8T2XDW2</accession>
<reference evidence="1" key="1">
    <citation type="journal article" date="2021" name="J. Hered.">
        <title>Genome Assembly of Salicaceae Populus deltoides (Eastern Cottonwood) I-69 Based on Nanopore Sequencing and Hi-C Technologies.</title>
        <authorList>
            <person name="Bai S."/>
            <person name="Wu H."/>
            <person name="Zhang J."/>
            <person name="Pan Z."/>
            <person name="Zhao W."/>
            <person name="Li Z."/>
            <person name="Tong C."/>
        </authorList>
    </citation>
    <scope>NUCLEOTIDE SEQUENCE</scope>
    <source>
        <tissue evidence="1">Leaf</tissue>
    </source>
</reference>